<evidence type="ECO:0000313" key="1">
    <source>
        <dbReference type="EMBL" id="CEG15064.1"/>
    </source>
</evidence>
<comment type="caution">
    <text evidence="1">The sequence shown here is derived from an EMBL/GenBank/DDBJ whole genome shotgun (WGS) entry which is preliminary data.</text>
</comment>
<dbReference type="KEGG" id="xcw:J162_01185"/>
<organism evidence="1 2">
    <name type="scientific">Xanthomonas citri pv. citri</name>
    <dbReference type="NCBI Taxonomy" id="611301"/>
    <lineage>
        <taxon>Bacteria</taxon>
        <taxon>Pseudomonadati</taxon>
        <taxon>Pseudomonadota</taxon>
        <taxon>Gammaproteobacteria</taxon>
        <taxon>Lysobacterales</taxon>
        <taxon>Lysobacteraceae</taxon>
        <taxon>Xanthomonas</taxon>
    </lineage>
</organism>
<sequence>MIEEDALKLTKLRAEIRKLNRESDKLMLETRWYPMVVTTALFAAVAAVIKLFG</sequence>
<dbReference type="RefSeq" id="WP_015462918.1">
    <property type="nucleotide sequence ID" value="NZ_CAVLHM010000029.1"/>
</dbReference>
<dbReference type="KEGG" id="xcu:J159_01186"/>
<reference evidence="1 2" key="1">
    <citation type="submission" date="2014-09" db="EMBL/GenBank/DDBJ databases">
        <authorList>
            <person name="Regsiter A."/>
        </authorList>
    </citation>
    <scope>NUCLEOTIDE SEQUENCE [LARGE SCALE GENOMIC DNA]</scope>
</reference>
<dbReference type="Proteomes" id="UP000052230">
    <property type="component" value="Unassembled WGS sequence"/>
</dbReference>
<dbReference type="KEGG" id="xcm:J164_01185"/>
<gene>
    <name evidence="1" type="ORF">XAC3562_170014</name>
</gene>
<accession>A0A0U5FA04</accession>
<proteinExistence type="predicted"/>
<protein>
    <submittedName>
        <fullName evidence="1">Uncharacterized protein</fullName>
    </submittedName>
</protein>
<dbReference type="GeneID" id="66913586"/>
<name>A0A0U5FA04_XANCI</name>
<dbReference type="KEGG" id="xcf:J172_01180"/>
<evidence type="ECO:0000313" key="2">
    <source>
        <dbReference type="Proteomes" id="UP000052230"/>
    </source>
</evidence>
<dbReference type="EMBL" id="CCXZ01000079">
    <property type="protein sequence ID" value="CEG15064.1"/>
    <property type="molecule type" value="Genomic_DNA"/>
</dbReference>
<keyword evidence="2" id="KW-1185">Reference proteome</keyword>
<dbReference type="AlphaFoldDB" id="A0A0U5FA04"/>
<dbReference type="KEGG" id="xcn:J169_01185"/>
<dbReference type="KEGG" id="xcr:J163_01185"/>